<dbReference type="InterPro" id="IPR036869">
    <property type="entry name" value="J_dom_sf"/>
</dbReference>
<dbReference type="InterPro" id="IPR008974">
    <property type="entry name" value="TRAF-like"/>
</dbReference>
<feature type="region of interest" description="Disordered" evidence="2">
    <location>
        <begin position="452"/>
        <end position="652"/>
    </location>
</feature>
<feature type="domain" description="MATH" evidence="3">
    <location>
        <begin position="812"/>
        <end position="940"/>
    </location>
</feature>
<proteinExistence type="predicted"/>
<dbReference type="STRING" id="4540.A0A3L6QW91"/>
<feature type="compositionally biased region" description="Basic and acidic residues" evidence="2">
    <location>
        <begin position="496"/>
        <end position="611"/>
    </location>
</feature>
<dbReference type="PROSITE" id="PS50144">
    <property type="entry name" value="MATH"/>
    <property type="match status" value="1"/>
</dbReference>
<dbReference type="Proteomes" id="UP000275267">
    <property type="component" value="Unassembled WGS sequence"/>
</dbReference>
<dbReference type="SUPFAM" id="SSF49599">
    <property type="entry name" value="TRAF domain-like"/>
    <property type="match status" value="1"/>
</dbReference>
<evidence type="ECO:0000256" key="1">
    <source>
        <dbReference type="SAM" id="Coils"/>
    </source>
</evidence>
<evidence type="ECO:0000313" key="5">
    <source>
        <dbReference type="Proteomes" id="UP000275267"/>
    </source>
</evidence>
<feature type="region of interest" description="Disordered" evidence="2">
    <location>
        <begin position="31"/>
        <end position="125"/>
    </location>
</feature>
<dbReference type="GO" id="GO:0031982">
    <property type="term" value="C:vesicle"/>
    <property type="evidence" value="ECO:0007669"/>
    <property type="project" value="TreeGrafter"/>
</dbReference>
<dbReference type="GO" id="GO:0072583">
    <property type="term" value="P:clathrin-dependent endocytosis"/>
    <property type="evidence" value="ECO:0007669"/>
    <property type="project" value="TreeGrafter"/>
</dbReference>
<dbReference type="EMBL" id="PQIB02000010">
    <property type="protein sequence ID" value="RLM91509.1"/>
    <property type="molecule type" value="Genomic_DNA"/>
</dbReference>
<comment type="caution">
    <text evidence="4">The sequence shown here is derived from an EMBL/GenBank/DDBJ whole genome shotgun (WGS) entry which is preliminary data.</text>
</comment>
<name>A0A3L6QW91_PANMI</name>
<keyword evidence="1" id="KW-0175">Coiled coil</keyword>
<accession>A0A3L6QW91</accession>
<dbReference type="CDD" id="cd00121">
    <property type="entry name" value="MATH"/>
    <property type="match status" value="1"/>
</dbReference>
<dbReference type="SUPFAM" id="SSF46565">
    <property type="entry name" value="Chaperone J-domain"/>
    <property type="match status" value="1"/>
</dbReference>
<dbReference type="GO" id="GO:0030276">
    <property type="term" value="F:clathrin binding"/>
    <property type="evidence" value="ECO:0007669"/>
    <property type="project" value="TreeGrafter"/>
</dbReference>
<dbReference type="PANTHER" id="PTHR23172:SF19">
    <property type="entry name" value="J DOMAIN-CONTAINING PROTEIN"/>
    <property type="match status" value="1"/>
</dbReference>
<organism evidence="4 5">
    <name type="scientific">Panicum miliaceum</name>
    <name type="common">Proso millet</name>
    <name type="synonym">Broomcorn millet</name>
    <dbReference type="NCBI Taxonomy" id="4540"/>
    <lineage>
        <taxon>Eukaryota</taxon>
        <taxon>Viridiplantae</taxon>
        <taxon>Streptophyta</taxon>
        <taxon>Embryophyta</taxon>
        <taxon>Tracheophyta</taxon>
        <taxon>Spermatophyta</taxon>
        <taxon>Magnoliopsida</taxon>
        <taxon>Liliopsida</taxon>
        <taxon>Poales</taxon>
        <taxon>Poaceae</taxon>
        <taxon>PACMAD clade</taxon>
        <taxon>Panicoideae</taxon>
        <taxon>Panicodae</taxon>
        <taxon>Paniceae</taxon>
        <taxon>Panicinae</taxon>
        <taxon>Panicum</taxon>
        <taxon>Panicum sect. Panicum</taxon>
    </lineage>
</organism>
<dbReference type="OrthoDB" id="1717591at2759"/>
<feature type="compositionally biased region" description="Low complexity" evidence="2">
    <location>
        <begin position="32"/>
        <end position="46"/>
    </location>
</feature>
<dbReference type="Gene3D" id="2.60.210.10">
    <property type="entry name" value="Apoptosis, Tumor Necrosis Factor Receptor Associated Protein 2, Chain A"/>
    <property type="match status" value="1"/>
</dbReference>
<feature type="region of interest" description="Disordered" evidence="2">
    <location>
        <begin position="354"/>
        <end position="380"/>
    </location>
</feature>
<dbReference type="PANTHER" id="PTHR23172">
    <property type="entry name" value="AUXILIN/CYCLIN G-ASSOCIATED KINASE-RELATED"/>
    <property type="match status" value="1"/>
</dbReference>
<dbReference type="GO" id="GO:0072318">
    <property type="term" value="P:clathrin coat disassembly"/>
    <property type="evidence" value="ECO:0007669"/>
    <property type="project" value="TreeGrafter"/>
</dbReference>
<protein>
    <recommendedName>
        <fullName evidence="3">MATH domain-containing protein</fullName>
    </recommendedName>
</protein>
<dbReference type="Pfam" id="PF22486">
    <property type="entry name" value="MATH_2"/>
    <property type="match status" value="1"/>
</dbReference>
<feature type="compositionally biased region" description="Basic and acidic residues" evidence="2">
    <location>
        <begin position="475"/>
        <end position="488"/>
    </location>
</feature>
<sequence length="951" mass="105615">MDDAVLFDDLGPSKARPASVYDDMFDSYFNRTAEAPEPSPKASSSPSTPPPVFDKPVFDDDPDKADPFDAIPLFGGGGGRGGEDFLGSVGRTAKPERRDPDAVGLDEDFIPGLGGSTRSTEPVREVDQDHDGAVFGDDLVPGLGGSMKTAPQMETETMGFDDGVIPGFGGGMNHHDLAREDPITRQESEPISSSKMSVSMPEDPFIILGDHLDNIGMPAKSGNTKVDTPGNTSGMFQTSDIFAEFPKAMPSFSSISENKSDTTQRGSVDNINSMSHSNQMPQEKPVQLASTEAPDNILPEMNIPEASFIHEVPSTTGFETLNPFAGEDELLEENQSSKMPHDVWLTVSDIALVTQPTNAPPPSHPPPPLATRKSPTESVTSETYVHHRNQGYHHSVGSAKVSKTSQIDELEDFFMAKPLKFANDRPQVLKHEEKEQYSSAATASFMDWSEMEHSTAVNQGPFDSMFTSSQYQQPELDKKAEFCAHEKETTDEERLDNERVQREREKEQRRAEREREEELEREREKVRQREQEERKRCEQEREARQAVEKAVREARERAAAEARMQAEKEARQRAERAAVQKATAEARERAAVQARERVAKAAAEAKEREAAENPFDIQPQGTAGSGVVRRTSSSSSSPFTQPSPSNLMDDLSSIFGVPSSSAVFQEMDGESEERRKGRLDRHQRIMERAAKALAEKNERDLQAQREQEERHRIGESLDFEVLWPECGWRPVPLTDLITAAAVKKEYRKATLCIHPDKVQQKGANLQQKYIAEKVFDLLKEAKPEFVISLHHPPPPMASSATPDRMSLTAVATREIVFDVEGYAATKLMAGGRGYFQSDKFAVGGYEWAVRYYPESGGVYVSVTLVLLSALKDDAGQEVGVRFACTLQDRHGELSSERWRSASYVFSFRGQEKGFWSYATHDVLEDPDFIVGDRFALACTVSVLRKPVLLRA</sequence>
<feature type="compositionally biased region" description="Low complexity" evidence="2">
    <location>
        <begin position="632"/>
        <end position="645"/>
    </location>
</feature>
<evidence type="ECO:0000256" key="2">
    <source>
        <dbReference type="SAM" id="MobiDB-lite"/>
    </source>
</evidence>
<keyword evidence="5" id="KW-1185">Reference proteome</keyword>
<reference evidence="5" key="1">
    <citation type="journal article" date="2019" name="Nat. Commun.">
        <title>The genome of broomcorn millet.</title>
        <authorList>
            <person name="Zou C."/>
            <person name="Miki D."/>
            <person name="Li D."/>
            <person name="Tang Q."/>
            <person name="Xiao L."/>
            <person name="Rajput S."/>
            <person name="Deng P."/>
            <person name="Jia W."/>
            <person name="Huang R."/>
            <person name="Zhang M."/>
            <person name="Sun Y."/>
            <person name="Hu J."/>
            <person name="Fu X."/>
            <person name="Schnable P.S."/>
            <person name="Li F."/>
            <person name="Zhang H."/>
            <person name="Feng B."/>
            <person name="Zhu X."/>
            <person name="Liu R."/>
            <person name="Schnable J.C."/>
            <person name="Zhu J.-K."/>
            <person name="Zhang H."/>
        </authorList>
    </citation>
    <scope>NUCLEOTIDE SEQUENCE [LARGE SCALE GENOMIC DNA]</scope>
</reference>
<evidence type="ECO:0000259" key="3">
    <source>
        <dbReference type="PROSITE" id="PS50144"/>
    </source>
</evidence>
<dbReference type="Gene3D" id="1.10.287.110">
    <property type="entry name" value="DnaJ domain"/>
    <property type="match status" value="1"/>
</dbReference>
<feature type="coiled-coil region" evidence="1">
    <location>
        <begin position="679"/>
        <end position="711"/>
    </location>
</feature>
<dbReference type="AlphaFoldDB" id="A0A3L6QW91"/>
<dbReference type="InterPro" id="IPR002083">
    <property type="entry name" value="MATH/TRAF_dom"/>
</dbReference>
<dbReference type="GO" id="GO:0005737">
    <property type="term" value="C:cytoplasm"/>
    <property type="evidence" value="ECO:0007669"/>
    <property type="project" value="TreeGrafter"/>
</dbReference>
<feature type="compositionally biased region" description="Pro residues" evidence="2">
    <location>
        <begin position="358"/>
        <end position="369"/>
    </location>
</feature>
<evidence type="ECO:0000313" key="4">
    <source>
        <dbReference type="EMBL" id="RLM91509.1"/>
    </source>
</evidence>
<gene>
    <name evidence="4" type="ORF">C2845_PM08G12960</name>
</gene>